<comment type="caution">
    <text evidence="4">The sequence shown here is derived from an EMBL/GenBank/DDBJ whole genome shotgun (WGS) entry which is preliminary data.</text>
</comment>
<protein>
    <recommendedName>
        <fullName evidence="3">LysM domain-containing protein</fullName>
    </recommendedName>
</protein>
<dbReference type="Gene3D" id="3.10.350.10">
    <property type="entry name" value="LysM domain"/>
    <property type="match status" value="1"/>
</dbReference>
<dbReference type="Pfam" id="PF01476">
    <property type="entry name" value="LysM"/>
    <property type="match status" value="1"/>
</dbReference>
<gene>
    <name evidence="4" type="ORF">LFYK43_13540</name>
</gene>
<feature type="signal peptide" evidence="2">
    <location>
        <begin position="1"/>
        <end position="39"/>
    </location>
</feature>
<dbReference type="CDD" id="cd00118">
    <property type="entry name" value="LysM"/>
    <property type="match status" value="1"/>
</dbReference>
<dbReference type="InterPro" id="IPR036779">
    <property type="entry name" value="LysM_dom_sf"/>
</dbReference>
<dbReference type="PROSITE" id="PS51782">
    <property type="entry name" value="LYSM"/>
    <property type="match status" value="1"/>
</dbReference>
<evidence type="ECO:0000259" key="3">
    <source>
        <dbReference type="PROSITE" id="PS51782"/>
    </source>
</evidence>
<proteinExistence type="predicted"/>
<dbReference type="Proteomes" id="UP000286848">
    <property type="component" value="Unassembled WGS sequence"/>
</dbReference>
<dbReference type="Pfam" id="PF07554">
    <property type="entry name" value="FIVAR"/>
    <property type="match status" value="4"/>
</dbReference>
<dbReference type="EMBL" id="BFFP01000021">
    <property type="protein sequence ID" value="GBG94895.1"/>
    <property type="molecule type" value="Genomic_DNA"/>
</dbReference>
<sequence>MDDDSNLRHANKLTKILRSGTLTALCAGALFAVPTLARADDWQANSPDQIAGQISDPQTVYTIRSGDTLWGISEALKAKGTTLTPQQIAQLNSITNIDLIYAGNTLKFTGGKITVQPAQPSQPQPSQPSTGQVDKTALSAKIQEANKYLYTNGVYTKASLENLRIAVQRGNGVIKSDAASQQDIYNAIARISQAINGLQRISGQEVNKQPLEAKLQEANKYLYTNGVYTDASLEALQVAAQRGNGVIKSDAASQQDVNNAIARISQAINGLQKKSDQNVNKQPLEAKLQEANKYPQTNGVYTEASLETLQVAAQRGNGIIKSDAASQQDVNNAIARISQAINGLQKKSDQNVNKQPLEAKLQEANKYLQTNGVYTDASLEALQVAAQRGNGVIKSDAASQQDVNNAITRIDTAINGLQKQ</sequence>
<reference evidence="4 5" key="1">
    <citation type="journal article" date="2019" name="Int. J. Syst. Evol. Microbiol.">
        <title>Lactobacillus salitolerans sp. nov., a novel lactic acid bacterium isolated from spent mushroom substrates.</title>
        <authorList>
            <person name="Tohno M."/>
            <person name="Tanizawa Y."/>
            <person name="Kojima Y."/>
            <person name="Sakamoto M."/>
            <person name="Nakamura Y."/>
            <person name="Ohkuma M."/>
            <person name="Kobayashi H."/>
        </authorList>
    </citation>
    <scope>NUCLEOTIDE SEQUENCE [LARGE SCALE GENOMIC DNA]</scope>
    <source>
        <strain evidence="4 5">YK43</strain>
    </source>
</reference>
<dbReference type="RefSeq" id="WP_124976727.1">
    <property type="nucleotide sequence ID" value="NZ_BFFP01000021.1"/>
</dbReference>
<evidence type="ECO:0000256" key="2">
    <source>
        <dbReference type="SAM" id="SignalP"/>
    </source>
</evidence>
<feature type="region of interest" description="Disordered" evidence="1">
    <location>
        <begin position="115"/>
        <end position="135"/>
    </location>
</feature>
<keyword evidence="2" id="KW-0732">Signal</keyword>
<feature type="chain" id="PRO_5019548206" description="LysM domain-containing protein" evidence="2">
    <location>
        <begin position="40"/>
        <end position="420"/>
    </location>
</feature>
<evidence type="ECO:0000313" key="4">
    <source>
        <dbReference type="EMBL" id="GBG94895.1"/>
    </source>
</evidence>
<dbReference type="SMART" id="SM00257">
    <property type="entry name" value="LysM"/>
    <property type="match status" value="1"/>
</dbReference>
<name>A0A401ITR7_9LACO</name>
<dbReference type="AlphaFoldDB" id="A0A401ITR7"/>
<keyword evidence="5" id="KW-1185">Reference proteome</keyword>
<evidence type="ECO:0000313" key="5">
    <source>
        <dbReference type="Proteomes" id="UP000286848"/>
    </source>
</evidence>
<dbReference type="Gene3D" id="1.20.1270.90">
    <property type="entry name" value="AF1782-like"/>
    <property type="match status" value="4"/>
</dbReference>
<dbReference type="OrthoDB" id="370541at2"/>
<organism evidence="4 5">
    <name type="scientific">Ligilactobacillus salitolerans</name>
    <dbReference type="NCBI Taxonomy" id="1808352"/>
    <lineage>
        <taxon>Bacteria</taxon>
        <taxon>Bacillati</taxon>
        <taxon>Bacillota</taxon>
        <taxon>Bacilli</taxon>
        <taxon>Lactobacillales</taxon>
        <taxon>Lactobacillaceae</taxon>
        <taxon>Ligilactobacillus</taxon>
    </lineage>
</organism>
<dbReference type="InterPro" id="IPR018392">
    <property type="entry name" value="LysM"/>
</dbReference>
<feature type="domain" description="LysM" evidence="3">
    <location>
        <begin position="59"/>
        <end position="108"/>
    </location>
</feature>
<evidence type="ECO:0000256" key="1">
    <source>
        <dbReference type="SAM" id="MobiDB-lite"/>
    </source>
</evidence>
<dbReference type="SUPFAM" id="SSF54106">
    <property type="entry name" value="LysM domain"/>
    <property type="match status" value="1"/>
</dbReference>
<accession>A0A401ITR7</accession>